<comment type="caution">
    <text evidence="2">The sequence shown here is derived from an EMBL/GenBank/DDBJ whole genome shotgun (WGS) entry which is preliminary data.</text>
</comment>
<dbReference type="RefSeq" id="WP_306958900.1">
    <property type="nucleotide sequence ID" value="NZ_JAUSRG010000001.1"/>
</dbReference>
<protein>
    <submittedName>
        <fullName evidence="2">Uncharacterized protein</fullName>
    </submittedName>
</protein>
<gene>
    <name evidence="2" type="ORF">J2S90_000223</name>
    <name evidence="3" type="ORF">J2S93_001480</name>
</gene>
<evidence type="ECO:0000313" key="3">
    <source>
        <dbReference type="EMBL" id="MDQ0180064.1"/>
    </source>
</evidence>
<keyword evidence="4" id="KW-1185">Reference proteome</keyword>
<dbReference type="Proteomes" id="UP001230951">
    <property type="component" value="Unassembled WGS sequence"/>
</dbReference>
<proteinExistence type="predicted"/>
<evidence type="ECO:0000313" key="4">
    <source>
        <dbReference type="Proteomes" id="UP001230951"/>
    </source>
</evidence>
<accession>A0AAW8D9X5</accession>
<evidence type="ECO:0000256" key="1">
    <source>
        <dbReference type="SAM" id="MobiDB-lite"/>
    </source>
</evidence>
<dbReference type="EMBL" id="JAUSTF010000002">
    <property type="protein sequence ID" value="MDQ0180064.1"/>
    <property type="molecule type" value="Genomic_DNA"/>
</dbReference>
<name>A0AAW8D9X5_9MICC</name>
<reference evidence="2 4" key="1">
    <citation type="submission" date="2023-07" db="EMBL/GenBank/DDBJ databases">
        <title>Sorghum-associated microbial communities from plants grown in Nebraska, USA.</title>
        <authorList>
            <person name="Schachtman D."/>
        </authorList>
    </citation>
    <scope>NUCLEOTIDE SEQUENCE</scope>
    <source>
        <strain evidence="2">DS1006</strain>
        <strain evidence="3 4">DS1016</strain>
    </source>
</reference>
<dbReference type="AlphaFoldDB" id="A0AAW8D9X5"/>
<evidence type="ECO:0000313" key="2">
    <source>
        <dbReference type="EMBL" id="MDP9903283.1"/>
    </source>
</evidence>
<evidence type="ECO:0000313" key="5">
    <source>
        <dbReference type="Proteomes" id="UP001242995"/>
    </source>
</evidence>
<sequence>MRIEKAGEYVELYRSRMAAMQEGFWELAARHGVVDDPGFRGVLDRVAADVDENLRGAAVVIARLEDEDRELTVRQAEELDTFARERRMRSGTSDQQLGAAGTVQREGGL</sequence>
<organism evidence="2 5">
    <name type="scientific">Arthrobacter bambusae</name>
    <dbReference type="NCBI Taxonomy" id="1338426"/>
    <lineage>
        <taxon>Bacteria</taxon>
        <taxon>Bacillati</taxon>
        <taxon>Actinomycetota</taxon>
        <taxon>Actinomycetes</taxon>
        <taxon>Micrococcales</taxon>
        <taxon>Micrococcaceae</taxon>
        <taxon>Arthrobacter</taxon>
    </lineage>
</organism>
<dbReference type="EMBL" id="JAUSRG010000001">
    <property type="protein sequence ID" value="MDP9903283.1"/>
    <property type="molecule type" value="Genomic_DNA"/>
</dbReference>
<feature type="region of interest" description="Disordered" evidence="1">
    <location>
        <begin position="86"/>
        <end position="109"/>
    </location>
</feature>
<dbReference type="Proteomes" id="UP001242995">
    <property type="component" value="Unassembled WGS sequence"/>
</dbReference>